<reference evidence="8" key="1">
    <citation type="submission" date="2024-07" db="EMBL/GenBank/DDBJ databases">
        <title>Complete genome sequence of Verrucomicrobiaceae bacterium NT6N.</title>
        <authorList>
            <person name="Huang C."/>
            <person name="Takami H."/>
            <person name="Hamasaki K."/>
        </authorList>
    </citation>
    <scope>NUCLEOTIDE SEQUENCE</scope>
    <source>
        <strain evidence="8">NT6N</strain>
    </source>
</reference>
<dbReference type="EMBL" id="AP026866">
    <property type="protein sequence ID" value="BDS06835.1"/>
    <property type="molecule type" value="Genomic_DNA"/>
</dbReference>
<dbReference type="InterPro" id="IPR013042">
    <property type="entry name" value="DUF1592"/>
</dbReference>
<dbReference type="KEGG" id="osu:NT6N_18750"/>
<feature type="domain" description="DUF1585" evidence="2">
    <location>
        <begin position="769"/>
        <end position="841"/>
    </location>
</feature>
<sequence>MKWYLSIAAVALPAVIAATAWQAEAEPADTAKKVVPESTIVPREKIEPFLTEYCIKCHGPDKQKGQLRFDQINWAISDNDTAQRWQDVLDQLNGGDMPPWDEEQPPNKEMADILEALTGSVVTARKRLTDHGGEIKMRRLNKREYSNTIHDLFGFHIDLNEIPSDGEIVTYDTVGAEQFFTSAHFEEYLELGRKISTTAFSTNTRPYLKAKTKRIQPEDDIHPKKRAELAKRERQKAMIKAGKSWKEAGFKDEGEKEILFRQWDGRVELPRNYFKYPKVDTGVYISNVAKWASINQHTDIRGEYIAKVHGGVIGKPHELRRILRLWDGRRIHGTLKMAGTLDQPSTVSLRIRQPMGQRLLSVRVNENQPDITRLSRRYLKQLGVEGDQTDPSAAIWIDWLELEGPFYPNDRPQLEHILYPGKSTGGPSKYVNNDKNAREFIEKFTTVAFRRNKPTADFLDGLHKNFQENRAAGMKYNEAMAEVMAIVLASPGFLFIQEAMPAQKKPHGNLSPRELAIRLSYFLWSSPPDDELYAADLTNQKVYTQQVDRLLAHAKAKAFRDGFISQWAEFDRYDAITVDRKEHFHFNEGVQQDAKREVLEFFGTLIEENLPVRNLIDSDFAVLNGALATHYGIPGVDPKDDAFQKVPLPPNSPRGGFLTLAAFLTTGSNGERSSPVIRGALVLEKILHDKPAPPPPNVPELDAASKKPLSNRQMVLLHQKRATCASCHVKMDAIGFGLENFDPVGRWRDTEKVGKKQVPIHPGGVLPGGQKFATVNDLKKVLLTKQDHLAEELTESVLAYALGRTIEFSDADDVEAIVHRLKKNNYRTRDLIREVALSPLFKRK</sequence>
<dbReference type="GO" id="GO:0009055">
    <property type="term" value="F:electron transfer activity"/>
    <property type="evidence" value="ECO:0007669"/>
    <property type="project" value="InterPro"/>
</dbReference>
<evidence type="ECO:0000259" key="7">
    <source>
        <dbReference type="Pfam" id="PF07637"/>
    </source>
</evidence>
<dbReference type="InterPro" id="IPR036909">
    <property type="entry name" value="Cyt_c-like_dom_sf"/>
</dbReference>
<name>A0AAT9FLE5_9BACT</name>
<feature type="domain" description="Cytochrome C Planctomycete-type" evidence="6">
    <location>
        <begin position="54"/>
        <end position="100"/>
    </location>
</feature>
<evidence type="ECO:0000259" key="3">
    <source>
        <dbReference type="Pfam" id="PF07626"/>
    </source>
</evidence>
<dbReference type="Pfam" id="PF07626">
    <property type="entry name" value="PSD3"/>
    <property type="match status" value="1"/>
</dbReference>
<dbReference type="Pfam" id="PF07635">
    <property type="entry name" value="PSCyt1"/>
    <property type="match status" value="1"/>
</dbReference>
<protein>
    <recommendedName>
        <fullName evidence="9">DUF1592 domain-containing protein</fullName>
    </recommendedName>
</protein>
<evidence type="ECO:0000259" key="6">
    <source>
        <dbReference type="Pfam" id="PF07635"/>
    </source>
</evidence>
<feature type="domain" description="DUF1588" evidence="4">
    <location>
        <begin position="654"/>
        <end position="751"/>
    </location>
</feature>
<evidence type="ECO:0000256" key="1">
    <source>
        <dbReference type="SAM" id="SignalP"/>
    </source>
</evidence>
<dbReference type="InterPro" id="IPR013039">
    <property type="entry name" value="DUF1588"/>
</dbReference>
<keyword evidence="1" id="KW-0732">Signal</keyword>
<dbReference type="InterPro" id="IPR011478">
    <property type="entry name" value="DUF1585"/>
</dbReference>
<feature type="domain" description="DUF1595" evidence="7">
    <location>
        <begin position="437"/>
        <end position="498"/>
    </location>
</feature>
<dbReference type="Pfam" id="PF07631">
    <property type="entry name" value="PSD4"/>
    <property type="match status" value="1"/>
</dbReference>
<dbReference type="InterPro" id="IPR013043">
    <property type="entry name" value="DUF1595"/>
</dbReference>
<accession>A0AAT9FLE5</accession>
<dbReference type="SUPFAM" id="SSF46626">
    <property type="entry name" value="Cytochrome c"/>
    <property type="match status" value="1"/>
</dbReference>
<dbReference type="GO" id="GO:0020037">
    <property type="term" value="F:heme binding"/>
    <property type="evidence" value="ECO:0007669"/>
    <property type="project" value="InterPro"/>
</dbReference>
<feature type="chain" id="PRO_5043591264" description="DUF1592 domain-containing protein" evidence="1">
    <location>
        <begin position="26"/>
        <end position="844"/>
    </location>
</feature>
<evidence type="ECO:0000313" key="8">
    <source>
        <dbReference type="EMBL" id="BDS06835.1"/>
    </source>
</evidence>
<dbReference type="InterPro" id="IPR013036">
    <property type="entry name" value="DUF1587"/>
</dbReference>
<dbReference type="Pfam" id="PF07637">
    <property type="entry name" value="PSD5"/>
    <property type="match status" value="1"/>
</dbReference>
<dbReference type="InterPro" id="IPR011429">
    <property type="entry name" value="Cyt_c_Planctomycete-type"/>
</dbReference>
<gene>
    <name evidence="8" type="ORF">NT6N_18750</name>
</gene>
<evidence type="ECO:0000259" key="2">
    <source>
        <dbReference type="Pfam" id="PF07624"/>
    </source>
</evidence>
<dbReference type="AlphaFoldDB" id="A0AAT9FLE5"/>
<proteinExistence type="predicted"/>
<evidence type="ECO:0000259" key="5">
    <source>
        <dbReference type="Pfam" id="PF07631"/>
    </source>
</evidence>
<organism evidence="8">
    <name type="scientific">Oceaniferula spumae</name>
    <dbReference type="NCBI Taxonomy" id="2979115"/>
    <lineage>
        <taxon>Bacteria</taxon>
        <taxon>Pseudomonadati</taxon>
        <taxon>Verrucomicrobiota</taxon>
        <taxon>Verrucomicrobiia</taxon>
        <taxon>Verrucomicrobiales</taxon>
        <taxon>Verrucomicrobiaceae</taxon>
        <taxon>Oceaniferula</taxon>
    </lineage>
</organism>
<feature type="domain" description="DUF1587" evidence="3">
    <location>
        <begin position="138"/>
        <end position="200"/>
    </location>
</feature>
<feature type="domain" description="DUF1592" evidence="5">
    <location>
        <begin position="510"/>
        <end position="633"/>
    </location>
</feature>
<dbReference type="Pfam" id="PF07624">
    <property type="entry name" value="PSD2"/>
    <property type="match status" value="1"/>
</dbReference>
<dbReference type="Pfam" id="PF07627">
    <property type="entry name" value="PSCyt3"/>
    <property type="match status" value="1"/>
</dbReference>
<feature type="signal peptide" evidence="1">
    <location>
        <begin position="1"/>
        <end position="25"/>
    </location>
</feature>
<evidence type="ECO:0008006" key="9">
    <source>
        <dbReference type="Google" id="ProtNLM"/>
    </source>
</evidence>
<evidence type="ECO:0000259" key="4">
    <source>
        <dbReference type="Pfam" id="PF07627"/>
    </source>
</evidence>